<keyword evidence="1" id="KW-1133">Transmembrane helix</keyword>
<evidence type="ECO:0000313" key="2">
    <source>
        <dbReference type="EMBL" id="CAB4786441.1"/>
    </source>
</evidence>
<sequence>MTIKPPISAYVASTLFFLCVPLALWAGASGLNGSLKFHCCWVGRPPLPSEDTGVPVHGGVIVLLTVLSCVFAIVVGLQLLGPRMVVGATEVRLRSRWWRVRTIVRAEVTAVRLEPRVYRFSLLDRKRLAPALVLAECVECLSFLETSDEFAAEFRLRDVQRAIFPAETHP</sequence>
<evidence type="ECO:0000256" key="1">
    <source>
        <dbReference type="SAM" id="Phobius"/>
    </source>
</evidence>
<organism evidence="2">
    <name type="scientific">freshwater metagenome</name>
    <dbReference type="NCBI Taxonomy" id="449393"/>
    <lineage>
        <taxon>unclassified sequences</taxon>
        <taxon>metagenomes</taxon>
        <taxon>ecological metagenomes</taxon>
    </lineage>
</organism>
<feature type="transmembrane region" description="Helical" evidence="1">
    <location>
        <begin position="7"/>
        <end position="28"/>
    </location>
</feature>
<protein>
    <submittedName>
        <fullName evidence="2">Unannotated protein</fullName>
    </submittedName>
</protein>
<keyword evidence="1" id="KW-0812">Transmembrane</keyword>
<feature type="transmembrane region" description="Helical" evidence="1">
    <location>
        <begin position="56"/>
        <end position="80"/>
    </location>
</feature>
<name>A0A6J6WMI2_9ZZZZ</name>
<keyword evidence="1" id="KW-0472">Membrane</keyword>
<gene>
    <name evidence="2" type="ORF">UFOPK2992_00096</name>
</gene>
<dbReference type="EMBL" id="CAFAAI010000006">
    <property type="protein sequence ID" value="CAB4786441.1"/>
    <property type="molecule type" value="Genomic_DNA"/>
</dbReference>
<proteinExistence type="predicted"/>
<reference evidence="2" key="1">
    <citation type="submission" date="2020-05" db="EMBL/GenBank/DDBJ databases">
        <authorList>
            <person name="Chiriac C."/>
            <person name="Salcher M."/>
            <person name="Ghai R."/>
            <person name="Kavagutti S V."/>
        </authorList>
    </citation>
    <scope>NUCLEOTIDE SEQUENCE</scope>
</reference>
<accession>A0A6J6WMI2</accession>
<dbReference type="AlphaFoldDB" id="A0A6J6WMI2"/>